<dbReference type="InterPro" id="IPR011912">
    <property type="entry name" value="Heptose_epim"/>
</dbReference>
<dbReference type="InterPro" id="IPR036291">
    <property type="entry name" value="NAD(P)-bd_dom_sf"/>
</dbReference>
<evidence type="ECO:0000256" key="4">
    <source>
        <dbReference type="HAMAP-Rule" id="MF_01601"/>
    </source>
</evidence>
<comment type="caution">
    <text evidence="4">Lacks conserved residue(s) required for the propagation of feature annotation.</text>
</comment>
<feature type="binding site" evidence="4">
    <location>
        <begin position="71"/>
        <end position="75"/>
    </location>
    <ligand>
        <name>NADP(+)</name>
        <dbReference type="ChEBI" id="CHEBI:58349"/>
    </ligand>
</feature>
<evidence type="ECO:0000256" key="1">
    <source>
        <dbReference type="ARBA" id="ARBA00022857"/>
    </source>
</evidence>
<keyword evidence="1 4" id="KW-0521">NADP</keyword>
<feature type="binding site" evidence="4">
    <location>
        <position position="173"/>
    </location>
    <ligand>
        <name>substrate</name>
    </ligand>
</feature>
<keyword evidence="3 4" id="KW-0119">Carbohydrate metabolism</keyword>
<reference evidence="6 7" key="1">
    <citation type="submission" date="2021-03" db="EMBL/GenBank/DDBJ databases">
        <title>Genome Sequence of Bradyrhizobium vignae strain ISRA400.</title>
        <authorList>
            <person name="Tisa L.S."/>
            <person name="Svistoonoff S."/>
            <person name="Hocher V."/>
            <person name="Fall S."/>
            <person name="Zaiya A."/>
            <person name="Naing D."/>
            <person name="Niang N."/>
            <person name="Diouf A."/>
            <person name="Dasylva M.C."/>
            <person name="Toure O."/>
            <person name="Gueye M."/>
            <person name="Gully D."/>
            <person name="Tisseyre P."/>
            <person name="Simpson S."/>
            <person name="Morris K."/>
            <person name="Thomas W.K."/>
        </authorList>
    </citation>
    <scope>NUCLEOTIDE SEQUENCE [LARGE SCALE GENOMIC DNA]</scope>
    <source>
        <strain evidence="6 7">ISRA400</strain>
    </source>
</reference>
<comment type="domain">
    <text evidence="4">Contains a large N-terminal NADP-binding domain, and a smaller C-terminal substrate-binding domain.</text>
</comment>
<feature type="binding site" evidence="4">
    <location>
        <position position="182"/>
    </location>
    <ligand>
        <name>NADP(+)</name>
        <dbReference type="ChEBI" id="CHEBI:58349"/>
    </ligand>
</feature>
<evidence type="ECO:0000313" key="6">
    <source>
        <dbReference type="EMBL" id="MBP0115772.1"/>
    </source>
</evidence>
<comment type="function">
    <text evidence="4">Catalyzes the interconversion between ADP-D-glycero-beta-D-manno-heptose and ADP-L-glycero-beta-D-manno-heptose via an epimerization at carbon 6 of the heptose.</text>
</comment>
<name>A0ABS4A5T5_9BRAD</name>
<protein>
    <recommendedName>
        <fullName evidence="4">ADP-L-glycero-D-manno-heptose-6-epimerase</fullName>
        <ecNumber evidence="4">5.1.3.20</ecNumber>
    </recommendedName>
    <alternativeName>
        <fullName evidence="4">ADP-L-glycero-beta-D-manno-heptose-6-epimerase</fullName>
        <shortName evidence="4">ADP-glyceromanno-heptose 6-epimerase</shortName>
        <shortName evidence="4">ADP-hep 6-epimerase</shortName>
        <shortName evidence="4">AGME</shortName>
    </alternativeName>
</protein>
<dbReference type="InterPro" id="IPR001509">
    <property type="entry name" value="Epimerase_deHydtase"/>
</dbReference>
<proteinExistence type="inferred from homology"/>
<feature type="binding site" evidence="4">
    <location>
        <begin position="205"/>
        <end position="208"/>
    </location>
    <ligand>
        <name>substrate</name>
    </ligand>
</feature>
<dbReference type="PANTHER" id="PTHR43103">
    <property type="entry name" value="NUCLEOSIDE-DIPHOSPHATE-SUGAR EPIMERASE"/>
    <property type="match status" value="1"/>
</dbReference>
<comment type="catalytic activity">
    <reaction evidence="4">
        <text>ADP-D-glycero-beta-D-manno-heptose = ADP-L-glycero-beta-D-manno-heptose</text>
        <dbReference type="Rhea" id="RHEA:17577"/>
        <dbReference type="ChEBI" id="CHEBI:59967"/>
        <dbReference type="ChEBI" id="CHEBI:61506"/>
        <dbReference type="EC" id="5.1.3.20"/>
    </reaction>
</comment>
<dbReference type="NCBIfam" id="TIGR02197">
    <property type="entry name" value="heptose_epim"/>
    <property type="match status" value="1"/>
</dbReference>
<dbReference type="GO" id="GO:0008712">
    <property type="term" value="F:ADP-glyceromanno-heptose 6-epimerase activity"/>
    <property type="evidence" value="ECO:0007669"/>
    <property type="project" value="UniProtKB-EC"/>
</dbReference>
<evidence type="ECO:0000259" key="5">
    <source>
        <dbReference type="Pfam" id="PF01370"/>
    </source>
</evidence>
<accession>A0ABS4A5T5</accession>
<dbReference type="Proteomes" id="UP000669317">
    <property type="component" value="Unassembled WGS sequence"/>
</dbReference>
<feature type="binding site" evidence="4">
    <location>
        <position position="184"/>
    </location>
    <ligand>
        <name>substrate</name>
    </ligand>
</feature>
<organism evidence="6 7">
    <name type="scientific">Bradyrhizobium vignae</name>
    <dbReference type="NCBI Taxonomy" id="1549949"/>
    <lineage>
        <taxon>Bacteria</taxon>
        <taxon>Pseudomonadati</taxon>
        <taxon>Pseudomonadota</taxon>
        <taxon>Alphaproteobacteria</taxon>
        <taxon>Hyphomicrobiales</taxon>
        <taxon>Nitrobacteraceae</taxon>
        <taxon>Bradyrhizobium</taxon>
    </lineage>
</organism>
<dbReference type="PANTHER" id="PTHR43103:SF3">
    <property type="entry name" value="ADP-L-GLYCERO-D-MANNO-HEPTOSE-6-EPIMERASE"/>
    <property type="match status" value="1"/>
</dbReference>
<feature type="binding site" evidence="4">
    <location>
        <position position="38"/>
    </location>
    <ligand>
        <name>NADP(+)</name>
        <dbReference type="ChEBI" id="CHEBI:58349"/>
    </ligand>
</feature>
<dbReference type="Pfam" id="PF01370">
    <property type="entry name" value="Epimerase"/>
    <property type="match status" value="1"/>
</dbReference>
<comment type="subunit">
    <text evidence="4">Homopentamer.</text>
</comment>
<dbReference type="EMBL" id="JAGIKT010000096">
    <property type="protein sequence ID" value="MBP0115772.1"/>
    <property type="molecule type" value="Genomic_DNA"/>
</dbReference>
<feature type="binding site" evidence="4">
    <location>
        <position position="284"/>
    </location>
    <ligand>
        <name>substrate</name>
    </ligand>
</feature>
<comment type="similarity">
    <text evidence="4">Belongs to the NAD(P)-dependent epimerase/dehydratase family. HldD subfamily.</text>
</comment>
<evidence type="ECO:0000256" key="3">
    <source>
        <dbReference type="ARBA" id="ARBA00023277"/>
    </source>
</evidence>
<feature type="domain" description="NAD-dependent epimerase/dehydratase" evidence="5">
    <location>
        <begin position="3"/>
        <end position="247"/>
    </location>
</feature>
<feature type="binding site" evidence="4">
    <location>
        <begin position="31"/>
        <end position="32"/>
    </location>
    <ligand>
        <name>NADP(+)</name>
        <dbReference type="ChEBI" id="CHEBI:58349"/>
    </ligand>
</feature>
<evidence type="ECO:0000256" key="2">
    <source>
        <dbReference type="ARBA" id="ARBA00023235"/>
    </source>
</evidence>
<comment type="caution">
    <text evidence="6">The sequence shown here is derived from an EMBL/GenBank/DDBJ whole genome shotgun (WGS) entry which is preliminary data.</text>
</comment>
<feature type="binding site" evidence="4">
    <location>
        <position position="219"/>
    </location>
    <ligand>
        <name>substrate</name>
    </ligand>
</feature>
<sequence>MLLVTGGAGFIGSNVVAALNEAGRSDVVVCDLLGTEGKWRNLAKRQLVDIVPPAELEGWLKGRKLEAMIHLGAISATTAIDGDLVIETNFRLSMRLLDWCTMNAVPFIYASSAATYGDGTAGFDDDASLPALKKLRPMNLYGWSKHLFDLAVAERVARGDRLPPQWAGLKFFNVFGPNEYHKGSMMSVLARRFDDVRAGRVVQLFKSHREGIADGDQRRDFIYVDDVVRVVLWLLATSSVSGLFNVGTGKARSFKDLMLAAYAALGTRSNIEYIDMPEQIRDSYQYFTQSEVDRLLRAGYNGGFTMLEDAVKAYVGDYLDRPDRFR</sequence>
<keyword evidence="2 4" id="KW-0413">Isomerase</keyword>
<keyword evidence="7" id="KW-1185">Reference proteome</keyword>
<comment type="pathway">
    <text evidence="4">Nucleotide-sugar biosynthesis; ADP-L-glycero-beta-D-manno-heptose biosynthesis; ADP-L-glycero-beta-D-manno-heptose from D-glycero-beta-D-manno-heptose 7-phosphate: step 4/4.</text>
</comment>
<feature type="binding site" evidence="4">
    <location>
        <position position="174"/>
    </location>
    <ligand>
        <name>NADP(+)</name>
        <dbReference type="ChEBI" id="CHEBI:58349"/>
    </ligand>
</feature>
<dbReference type="SUPFAM" id="SSF51735">
    <property type="entry name" value="NAD(P)-binding Rossmann-fold domains"/>
    <property type="match status" value="1"/>
</dbReference>
<dbReference type="Gene3D" id="3.40.50.720">
    <property type="entry name" value="NAD(P)-binding Rossmann-like Domain"/>
    <property type="match status" value="1"/>
</dbReference>
<comment type="cofactor">
    <cofactor evidence="4">
        <name>NADP(+)</name>
        <dbReference type="ChEBI" id="CHEBI:58349"/>
    </cofactor>
    <text evidence="4">Binds 1 NADP(+) per subunit.</text>
</comment>
<dbReference type="HAMAP" id="MF_01601">
    <property type="entry name" value="Heptose_epimerase"/>
    <property type="match status" value="1"/>
</dbReference>
<feature type="binding site" evidence="4">
    <location>
        <position position="145"/>
    </location>
    <ligand>
        <name>NADP(+)</name>
        <dbReference type="ChEBI" id="CHEBI:58349"/>
    </ligand>
</feature>
<dbReference type="RefSeq" id="WP_209296447.1">
    <property type="nucleotide sequence ID" value="NZ_JAGIKT010000096.1"/>
</dbReference>
<dbReference type="Gene3D" id="3.90.25.10">
    <property type="entry name" value="UDP-galactose 4-epimerase, domain 1"/>
    <property type="match status" value="1"/>
</dbReference>
<feature type="active site" description="Proton acceptor" evidence="4">
    <location>
        <position position="141"/>
    </location>
</feature>
<dbReference type="EC" id="5.1.3.20" evidence="4"/>
<evidence type="ECO:0000313" key="7">
    <source>
        <dbReference type="Proteomes" id="UP000669317"/>
    </source>
</evidence>
<feature type="binding site" evidence="4">
    <location>
        <begin position="10"/>
        <end position="11"/>
    </location>
    <ligand>
        <name>NADP(+)</name>
        <dbReference type="ChEBI" id="CHEBI:58349"/>
    </ligand>
</feature>
<gene>
    <name evidence="6" type="primary">rfaD</name>
    <name evidence="4" type="synonym">hldD</name>
    <name evidence="6" type="ORF">JWS04_32845</name>
</gene>
<feature type="active site" description="Proton acceptor" evidence="4">
    <location>
        <position position="182"/>
    </location>
</feature>